<keyword evidence="2" id="KW-1185">Reference proteome</keyword>
<proteinExistence type="predicted"/>
<gene>
    <name evidence="1" type="ORF">CLV70_13333</name>
</gene>
<comment type="caution">
    <text evidence="1">The sequence shown here is derived from an EMBL/GenBank/DDBJ whole genome shotgun (WGS) entry which is preliminary data.</text>
</comment>
<accession>A0A2T0RE58</accession>
<organism evidence="1 2">
    <name type="scientific">Pseudosporangium ferrugineum</name>
    <dbReference type="NCBI Taxonomy" id="439699"/>
    <lineage>
        <taxon>Bacteria</taxon>
        <taxon>Bacillati</taxon>
        <taxon>Actinomycetota</taxon>
        <taxon>Actinomycetes</taxon>
        <taxon>Micromonosporales</taxon>
        <taxon>Micromonosporaceae</taxon>
        <taxon>Pseudosporangium</taxon>
    </lineage>
</organism>
<dbReference type="EMBL" id="PVZG01000033">
    <property type="protein sequence ID" value="PRY19443.1"/>
    <property type="molecule type" value="Genomic_DNA"/>
</dbReference>
<dbReference type="AlphaFoldDB" id="A0A2T0RE58"/>
<protein>
    <submittedName>
        <fullName evidence="1">Uncharacterized protein</fullName>
    </submittedName>
</protein>
<evidence type="ECO:0000313" key="1">
    <source>
        <dbReference type="EMBL" id="PRY19443.1"/>
    </source>
</evidence>
<sequence length="175" mass="19289">MRNVSYPIGHAMDDLIRLFRRCHRLEEVLVAGYGDLSSSPERVVLYPKQVFIGAPGQGYLSLTAAETGRWLRIGPATEPVVHPDLDAEDQLRGVLVDLTSVYLSVYRALECKAVTLYVDDDFADGQVRGLAFQLDDGTSLVVDPATVDGITLGDERDLWRIADNRDVRAVEISVG</sequence>
<reference evidence="1 2" key="1">
    <citation type="submission" date="2018-03" db="EMBL/GenBank/DDBJ databases">
        <title>Genomic Encyclopedia of Archaeal and Bacterial Type Strains, Phase II (KMG-II): from individual species to whole genera.</title>
        <authorList>
            <person name="Goeker M."/>
        </authorList>
    </citation>
    <scope>NUCLEOTIDE SEQUENCE [LARGE SCALE GENOMIC DNA]</scope>
    <source>
        <strain evidence="1 2">DSM 45348</strain>
    </source>
</reference>
<dbReference type="Proteomes" id="UP000239209">
    <property type="component" value="Unassembled WGS sequence"/>
</dbReference>
<name>A0A2T0RE58_9ACTN</name>
<evidence type="ECO:0000313" key="2">
    <source>
        <dbReference type="Proteomes" id="UP000239209"/>
    </source>
</evidence>